<dbReference type="EMBL" id="PDLN01000011">
    <property type="protein sequence ID" value="RDW71726.1"/>
    <property type="molecule type" value="Genomic_DNA"/>
</dbReference>
<accession>A0A3D8RCP7</accession>
<sequence>MIMALDIVSVTSNDPCLEQSDQPDHSTYPGHNCPLHVSNYEGNVLNAREITHQEPKFLCQFLNCKYHGSHTDFELREHIRRSHQHIAAVLVKGRAIPWNTPAPDNSKVLVLSASYTVAPPSVHSEHAFLAIDDPDVLEFDDNDILSTGFTDDIHEYVQHYNAYIQAMYKTARIHTPTSRSAISDFYIDNVRLCSGNGQIGCPFRARITMSTSCLVPQDRTAANGISKEKVLILRSRCLLCTRESNMSSMQSRLVKEVDGVLICSQTAKCTRPRLSLDAYNAKSVQMRGI</sequence>
<organism evidence="1 2">
    <name type="scientific">Coleophoma crateriformis</name>
    <dbReference type="NCBI Taxonomy" id="565419"/>
    <lineage>
        <taxon>Eukaryota</taxon>
        <taxon>Fungi</taxon>
        <taxon>Dikarya</taxon>
        <taxon>Ascomycota</taxon>
        <taxon>Pezizomycotina</taxon>
        <taxon>Leotiomycetes</taxon>
        <taxon>Helotiales</taxon>
        <taxon>Dermateaceae</taxon>
        <taxon>Coleophoma</taxon>
    </lineage>
</organism>
<name>A0A3D8RCP7_9HELO</name>
<proteinExistence type="predicted"/>
<gene>
    <name evidence="1" type="ORF">BP5796_07760</name>
</gene>
<protein>
    <submittedName>
        <fullName evidence="1">Uncharacterized protein</fullName>
    </submittedName>
</protein>
<reference evidence="1 2" key="1">
    <citation type="journal article" date="2018" name="IMA Fungus">
        <title>IMA Genome-F 9: Draft genome sequence of Annulohypoxylon stygium, Aspergillus mulundensis, Berkeleyomyces basicola (syn. Thielaviopsis basicola), Ceratocystis smalleyi, two Cercospora beticola strains, Coleophoma cylindrospora, Fusarium fracticaudum, Phialophora cf. hyalina, and Morchella septimelata.</title>
        <authorList>
            <person name="Wingfield B.D."/>
            <person name="Bills G.F."/>
            <person name="Dong Y."/>
            <person name="Huang W."/>
            <person name="Nel W.J."/>
            <person name="Swalarsk-Parry B.S."/>
            <person name="Vaghefi N."/>
            <person name="Wilken P.M."/>
            <person name="An Z."/>
            <person name="de Beer Z.W."/>
            <person name="De Vos L."/>
            <person name="Chen L."/>
            <person name="Duong T.A."/>
            <person name="Gao Y."/>
            <person name="Hammerbacher A."/>
            <person name="Kikkert J.R."/>
            <person name="Li Y."/>
            <person name="Li H."/>
            <person name="Li K."/>
            <person name="Li Q."/>
            <person name="Liu X."/>
            <person name="Ma X."/>
            <person name="Naidoo K."/>
            <person name="Pethybridge S.J."/>
            <person name="Sun J."/>
            <person name="Steenkamp E.T."/>
            <person name="van der Nest M.A."/>
            <person name="van Wyk S."/>
            <person name="Wingfield M.J."/>
            <person name="Xiong C."/>
            <person name="Yue Q."/>
            <person name="Zhang X."/>
        </authorList>
    </citation>
    <scope>NUCLEOTIDE SEQUENCE [LARGE SCALE GENOMIC DNA]</scope>
    <source>
        <strain evidence="1 2">BP5796</strain>
    </source>
</reference>
<evidence type="ECO:0000313" key="2">
    <source>
        <dbReference type="Proteomes" id="UP000256328"/>
    </source>
</evidence>
<dbReference type="AlphaFoldDB" id="A0A3D8RCP7"/>
<keyword evidence="2" id="KW-1185">Reference proteome</keyword>
<evidence type="ECO:0000313" key="1">
    <source>
        <dbReference type="EMBL" id="RDW71726.1"/>
    </source>
</evidence>
<dbReference type="Proteomes" id="UP000256328">
    <property type="component" value="Unassembled WGS sequence"/>
</dbReference>
<comment type="caution">
    <text evidence="1">The sequence shown here is derived from an EMBL/GenBank/DDBJ whole genome shotgun (WGS) entry which is preliminary data.</text>
</comment>